<dbReference type="PANTHER" id="PTHR42994">
    <property type="entry name" value="PEPTIDASE T"/>
    <property type="match status" value="1"/>
</dbReference>
<accession>A0A8E3MG92</accession>
<dbReference type="InterPro" id="IPR001261">
    <property type="entry name" value="ArgE/DapE_CS"/>
</dbReference>
<reference evidence="5" key="1">
    <citation type="submission" date="2017-06" db="EMBL/GenBank/DDBJ databases">
        <title>Genome sequencing of pathogenic and non-pathogenic strains within Bisgaard taxon 40.</title>
        <authorList>
            <person name="Ladner J.T."/>
            <person name="Lovett S.P."/>
            <person name="Koroleva G."/>
            <person name="Lorch J.M."/>
        </authorList>
    </citation>
    <scope>NUCLEOTIDE SEQUENCE</scope>
    <source>
        <strain evidence="5">27576-1-I1</strain>
    </source>
</reference>
<keyword evidence="6" id="KW-1185">Reference proteome</keyword>
<dbReference type="GO" id="GO:0005829">
    <property type="term" value="C:cytosol"/>
    <property type="evidence" value="ECO:0007669"/>
    <property type="project" value="TreeGrafter"/>
</dbReference>
<name>A0A8E3MG92_9PAST</name>
<dbReference type="GO" id="GO:0046872">
    <property type="term" value="F:metal ion binding"/>
    <property type="evidence" value="ECO:0007669"/>
    <property type="project" value="UniProtKB-KW"/>
</dbReference>
<dbReference type="GO" id="GO:0045148">
    <property type="term" value="F:tripeptide aminopeptidase activity"/>
    <property type="evidence" value="ECO:0007669"/>
    <property type="project" value="TreeGrafter"/>
</dbReference>
<organism evidence="5 6">
    <name type="scientific">Mergibacter septicus</name>
    <dbReference type="NCBI Taxonomy" id="221402"/>
    <lineage>
        <taxon>Bacteria</taxon>
        <taxon>Pseudomonadati</taxon>
        <taxon>Pseudomonadota</taxon>
        <taxon>Gammaproteobacteria</taxon>
        <taxon>Pasteurellales</taxon>
        <taxon>Pasteurellaceae</taxon>
        <taxon>Mergibacter</taxon>
    </lineage>
</organism>
<evidence type="ECO:0000256" key="3">
    <source>
        <dbReference type="ARBA" id="ARBA00022801"/>
    </source>
</evidence>
<dbReference type="PANTHER" id="PTHR42994:SF1">
    <property type="entry name" value="PEPTIDASE T"/>
    <property type="match status" value="1"/>
</dbReference>
<sequence>MGKEDLSHNQLLTRFLNYISYDTQAKISGKKSPSSSGQWLLAKLLQQELLQLGLEQVELSQYCTLTAYLPTNQKQPQPTIGFIAHLDTTTDLKGKNIQAEVIEQYRGGDIALGLGEAFISPVEYPFLQKLVGHTLIVSDGTTLLGADNKAGIAEIITALEQLRLSDQPRPNLRIAFIPDKNTGLGMQFFPLEQFHCDWAYTLTGGEVGVLEYENVYTALATINIIKPSSKTNNTKNNPLAIAYQFQQALLNDNNTKETEHQTSSFLLQSFQGDLANCKLDYLIQDSEPQTFLQCKNLLKDIANNLSQLHHLSPTIEVALQDSCQNISSIFEKVPQSISLADQAIKNCAITPIHKTTRHNPLEAWFAQHGVACPNLFAGCYNPHSYHELASLNIMQQAIEVILEICRLGINKQ</sequence>
<proteinExistence type="predicted"/>
<keyword evidence="3" id="KW-0378">Hydrolase</keyword>
<dbReference type="AlphaFoldDB" id="A0A8E3MG92"/>
<evidence type="ECO:0000313" key="5">
    <source>
        <dbReference type="EMBL" id="QDJ14707.1"/>
    </source>
</evidence>
<dbReference type="Proteomes" id="UP000955338">
    <property type="component" value="Chromosome"/>
</dbReference>
<comment type="cofactor">
    <cofactor evidence="1">
        <name>Zn(2+)</name>
        <dbReference type="ChEBI" id="CHEBI:29105"/>
    </cofactor>
</comment>
<dbReference type="PROSITE" id="PS00758">
    <property type="entry name" value="ARGE_DAPE_CPG2_1"/>
    <property type="match status" value="1"/>
</dbReference>
<dbReference type="NCBIfam" id="NF003976">
    <property type="entry name" value="PRK05469.1"/>
    <property type="match status" value="1"/>
</dbReference>
<evidence type="ECO:0000313" key="6">
    <source>
        <dbReference type="Proteomes" id="UP000955338"/>
    </source>
</evidence>
<keyword evidence="2" id="KW-0479">Metal-binding</keyword>
<dbReference type="EMBL" id="CP022011">
    <property type="protein sequence ID" value="QDJ14707.1"/>
    <property type="molecule type" value="Genomic_DNA"/>
</dbReference>
<gene>
    <name evidence="5" type="ORF">CEP48_04370</name>
</gene>
<evidence type="ECO:0000256" key="2">
    <source>
        <dbReference type="ARBA" id="ARBA00022723"/>
    </source>
</evidence>
<dbReference type="RefSeq" id="WP_261920771.1">
    <property type="nucleotide sequence ID" value="NZ_CP022011.1"/>
</dbReference>
<dbReference type="SUPFAM" id="SSF53187">
    <property type="entry name" value="Zn-dependent exopeptidases"/>
    <property type="match status" value="1"/>
</dbReference>
<dbReference type="InterPro" id="IPR036264">
    <property type="entry name" value="Bact_exopeptidase_dim_dom"/>
</dbReference>
<dbReference type="SUPFAM" id="SSF55031">
    <property type="entry name" value="Bacterial exopeptidase dimerisation domain"/>
    <property type="match status" value="1"/>
</dbReference>
<dbReference type="Gene3D" id="3.40.630.10">
    <property type="entry name" value="Zn peptidases"/>
    <property type="match status" value="1"/>
</dbReference>
<protein>
    <submittedName>
        <fullName evidence="5">Peptidase T</fullName>
    </submittedName>
</protein>
<keyword evidence="4" id="KW-0862">Zinc</keyword>
<evidence type="ECO:0000256" key="1">
    <source>
        <dbReference type="ARBA" id="ARBA00001947"/>
    </source>
</evidence>
<dbReference type="Gene3D" id="3.30.70.360">
    <property type="match status" value="1"/>
</dbReference>
<evidence type="ECO:0000256" key="4">
    <source>
        <dbReference type="ARBA" id="ARBA00022833"/>
    </source>
</evidence>